<keyword evidence="4 7" id="KW-0500">Molybdenum</keyword>
<dbReference type="PANTHER" id="PTHR10192:SF5">
    <property type="entry name" value="GEPHYRIN"/>
    <property type="match status" value="1"/>
</dbReference>
<dbReference type="Pfam" id="PF03454">
    <property type="entry name" value="MoeA_C"/>
    <property type="match status" value="1"/>
</dbReference>
<comment type="catalytic activity">
    <reaction evidence="6">
        <text>adenylyl-molybdopterin + molybdate = Mo-molybdopterin + AMP + H(+)</text>
        <dbReference type="Rhea" id="RHEA:35047"/>
        <dbReference type="ChEBI" id="CHEBI:15378"/>
        <dbReference type="ChEBI" id="CHEBI:36264"/>
        <dbReference type="ChEBI" id="CHEBI:62727"/>
        <dbReference type="ChEBI" id="CHEBI:71302"/>
        <dbReference type="ChEBI" id="CHEBI:456215"/>
        <dbReference type="EC" id="2.10.1.1"/>
    </reaction>
</comment>
<dbReference type="InterPro" id="IPR038987">
    <property type="entry name" value="MoeA-like"/>
</dbReference>
<evidence type="ECO:0000256" key="2">
    <source>
        <dbReference type="ARBA" id="ARBA00005046"/>
    </source>
</evidence>
<gene>
    <name evidence="9" type="ORF">L618_000600000840</name>
</gene>
<comment type="pathway">
    <text evidence="2 7">Cofactor biosynthesis; molybdopterin biosynthesis.</text>
</comment>
<evidence type="ECO:0000259" key="8">
    <source>
        <dbReference type="SMART" id="SM00852"/>
    </source>
</evidence>
<dbReference type="InterPro" id="IPR005110">
    <property type="entry name" value="MoeA_linker/N"/>
</dbReference>
<dbReference type="SUPFAM" id="SSF63867">
    <property type="entry name" value="MoeA C-terminal domain-like"/>
    <property type="match status" value="1"/>
</dbReference>
<evidence type="ECO:0000256" key="3">
    <source>
        <dbReference type="ARBA" id="ARBA00010763"/>
    </source>
</evidence>
<reference evidence="9 10" key="1">
    <citation type="submission" date="2019-07" db="EMBL/GenBank/DDBJ databases">
        <title>Genome sequencing of lignin-degrading bacterial isolates.</title>
        <authorList>
            <person name="Gladden J."/>
        </authorList>
    </citation>
    <scope>NUCLEOTIDE SEQUENCE [LARGE SCALE GENOMIC DNA]</scope>
    <source>
        <strain evidence="9 10">J45</strain>
    </source>
</reference>
<dbReference type="GO" id="GO:0046872">
    <property type="term" value="F:metal ion binding"/>
    <property type="evidence" value="ECO:0007669"/>
    <property type="project" value="UniProtKB-UniRule"/>
</dbReference>
<keyword evidence="7" id="KW-0460">Magnesium</keyword>
<dbReference type="CDD" id="cd00887">
    <property type="entry name" value="MoeA"/>
    <property type="match status" value="1"/>
</dbReference>
<keyword evidence="5 7" id="KW-0501">Molybdenum cofactor biosynthesis</keyword>
<dbReference type="RefSeq" id="WP_016693170.1">
    <property type="nucleotide sequence ID" value="NZ_VLJT01000061.1"/>
</dbReference>
<evidence type="ECO:0000256" key="7">
    <source>
        <dbReference type="RuleBase" id="RU365090"/>
    </source>
</evidence>
<dbReference type="PANTHER" id="PTHR10192">
    <property type="entry name" value="MOLYBDOPTERIN BIOSYNTHESIS PROTEIN"/>
    <property type="match status" value="1"/>
</dbReference>
<dbReference type="NCBIfam" id="NF045515">
    <property type="entry name" value="Glp_gephyrin"/>
    <property type="match status" value="1"/>
</dbReference>
<dbReference type="SUPFAM" id="SSF63882">
    <property type="entry name" value="MoeA N-terminal region -like"/>
    <property type="match status" value="1"/>
</dbReference>
<evidence type="ECO:0000256" key="1">
    <source>
        <dbReference type="ARBA" id="ARBA00002901"/>
    </source>
</evidence>
<comment type="caution">
    <text evidence="9">The sequence shown here is derived from an EMBL/GenBank/DDBJ whole genome shotgun (WGS) entry which is preliminary data.</text>
</comment>
<dbReference type="InterPro" id="IPR001453">
    <property type="entry name" value="MoaB/Mog_dom"/>
</dbReference>
<dbReference type="UniPathway" id="UPA00344"/>
<sequence>MTSGKRSVEEHEQHVAALLDPLRKKSPLRVPLAHALHRTLAEDIESPLDLPPFRNSQMDGYAVRAGDLASTPTDLPVQGVLAAGDTVAALEPGHALKIMTGAPVPDGADAVVPVEDTRATTPDSDGAGTVTVERSVTPGTYVREAGTDVRKGDLLLPAGTVLAARHIAALAAVGLTSIPVRARPRVAIISTGSELVTAGSELGPGQIFNSNGPALAASASANGADVVTIDHCHDDPEEFVTMLEHAVSVADVVFTSGGVSKGDFEVVKDTLAPRGGQFVSVAMQPGGPQGTAVVDDVPILTFPGNPVSALVSFEVFARPALRAAAGYPPVVCENLPLTEDLTSIPGRRQFLRGRLDENGVTPFRGHGSHLVAGLAAADVLLDIPADTTSLEAGDLVKVRIL</sequence>
<dbReference type="GO" id="GO:0006777">
    <property type="term" value="P:Mo-molybdopterin cofactor biosynthetic process"/>
    <property type="evidence" value="ECO:0007669"/>
    <property type="project" value="UniProtKB-UniRule"/>
</dbReference>
<dbReference type="SUPFAM" id="SSF53218">
    <property type="entry name" value="Molybdenum cofactor biosynthesis proteins"/>
    <property type="match status" value="1"/>
</dbReference>
<evidence type="ECO:0000313" key="10">
    <source>
        <dbReference type="Proteomes" id="UP000317573"/>
    </source>
</evidence>
<dbReference type="Gene3D" id="3.90.105.10">
    <property type="entry name" value="Molybdopterin biosynthesis moea protein, domain 2"/>
    <property type="match status" value="1"/>
</dbReference>
<protein>
    <recommendedName>
        <fullName evidence="7">Molybdopterin molybdenumtransferase</fullName>
        <ecNumber evidence="7">2.10.1.1</ecNumber>
    </recommendedName>
</protein>
<evidence type="ECO:0000256" key="4">
    <source>
        <dbReference type="ARBA" id="ARBA00022505"/>
    </source>
</evidence>
<dbReference type="Pfam" id="PF00994">
    <property type="entry name" value="MoCF_biosynth"/>
    <property type="match status" value="1"/>
</dbReference>
<evidence type="ECO:0000256" key="5">
    <source>
        <dbReference type="ARBA" id="ARBA00023150"/>
    </source>
</evidence>
<dbReference type="InterPro" id="IPR036688">
    <property type="entry name" value="MoeA_C_domain_IV_sf"/>
</dbReference>
<comment type="function">
    <text evidence="1 7">Catalyzes the insertion of molybdate into adenylated molybdopterin with the concomitant release of AMP.</text>
</comment>
<dbReference type="Gene3D" id="2.170.190.11">
    <property type="entry name" value="Molybdopterin biosynthesis moea protein, domain 3"/>
    <property type="match status" value="1"/>
</dbReference>
<dbReference type="Gene3D" id="2.40.340.10">
    <property type="entry name" value="MoeA, C-terminal, domain IV"/>
    <property type="match status" value="1"/>
</dbReference>
<dbReference type="InterPro" id="IPR036135">
    <property type="entry name" value="MoeA_linker/N_sf"/>
</dbReference>
<dbReference type="Gene3D" id="3.40.980.10">
    <property type="entry name" value="MoaB/Mog-like domain"/>
    <property type="match status" value="1"/>
</dbReference>
<dbReference type="GO" id="GO:0005829">
    <property type="term" value="C:cytosol"/>
    <property type="evidence" value="ECO:0007669"/>
    <property type="project" value="TreeGrafter"/>
</dbReference>
<dbReference type="EC" id="2.10.1.1" evidence="7"/>
<dbReference type="Proteomes" id="UP000317573">
    <property type="component" value="Unassembled WGS sequence"/>
</dbReference>
<accession>A0A562DHP1</accession>
<proteinExistence type="inferred from homology"/>
<keyword evidence="7 9" id="KW-0808">Transferase</keyword>
<comment type="cofactor">
    <cofactor evidence="7">
        <name>Mg(2+)</name>
        <dbReference type="ChEBI" id="CHEBI:18420"/>
    </cofactor>
</comment>
<dbReference type="FunFam" id="2.170.190.11:FF:000001">
    <property type="entry name" value="Molybdopterin molybdenumtransferase"/>
    <property type="match status" value="1"/>
</dbReference>
<name>A0A562DHP1_RHORH</name>
<comment type="similarity">
    <text evidence="3 7">Belongs to the MoeA family.</text>
</comment>
<dbReference type="AlphaFoldDB" id="A0A562DHP1"/>
<dbReference type="GO" id="GO:0061599">
    <property type="term" value="F:molybdopterin molybdotransferase activity"/>
    <property type="evidence" value="ECO:0007669"/>
    <property type="project" value="UniProtKB-UniRule"/>
</dbReference>
<dbReference type="SMART" id="SM00852">
    <property type="entry name" value="MoCF_biosynth"/>
    <property type="match status" value="1"/>
</dbReference>
<feature type="domain" description="MoaB/Mog" evidence="8">
    <location>
        <begin position="187"/>
        <end position="323"/>
    </location>
</feature>
<dbReference type="NCBIfam" id="TIGR00177">
    <property type="entry name" value="molyb_syn"/>
    <property type="match status" value="1"/>
</dbReference>
<dbReference type="InterPro" id="IPR036425">
    <property type="entry name" value="MoaB/Mog-like_dom_sf"/>
</dbReference>
<evidence type="ECO:0000313" key="9">
    <source>
        <dbReference type="EMBL" id="TWH09131.1"/>
    </source>
</evidence>
<dbReference type="InterPro" id="IPR005111">
    <property type="entry name" value="MoeA_C_domain_IV"/>
</dbReference>
<keyword evidence="7" id="KW-0479">Metal-binding</keyword>
<dbReference type="EMBL" id="VLJT01000061">
    <property type="protein sequence ID" value="TWH09131.1"/>
    <property type="molecule type" value="Genomic_DNA"/>
</dbReference>
<evidence type="ECO:0000256" key="6">
    <source>
        <dbReference type="ARBA" id="ARBA00047317"/>
    </source>
</evidence>
<dbReference type="Pfam" id="PF03453">
    <property type="entry name" value="MoeA_N"/>
    <property type="match status" value="1"/>
</dbReference>
<organism evidence="9 10">
    <name type="scientific">Rhodococcus rhodochrous J45</name>
    <dbReference type="NCBI Taxonomy" id="935266"/>
    <lineage>
        <taxon>Bacteria</taxon>
        <taxon>Bacillati</taxon>
        <taxon>Actinomycetota</taxon>
        <taxon>Actinomycetes</taxon>
        <taxon>Mycobacteriales</taxon>
        <taxon>Nocardiaceae</taxon>
        <taxon>Rhodococcus</taxon>
    </lineage>
</organism>